<name>A0A2S7KZF4_9FLAO</name>
<keyword evidence="1" id="KW-0418">Kinase</keyword>
<dbReference type="EMBL" id="MQUA01000013">
    <property type="protein sequence ID" value="PQB07868.1"/>
    <property type="molecule type" value="Genomic_DNA"/>
</dbReference>
<comment type="caution">
    <text evidence="1">The sequence shown here is derived from an EMBL/GenBank/DDBJ whole genome shotgun (WGS) entry which is preliminary data.</text>
</comment>
<dbReference type="Proteomes" id="UP000239522">
    <property type="component" value="Unassembled WGS sequence"/>
</dbReference>
<dbReference type="Pfam" id="PF03702">
    <property type="entry name" value="AnmK"/>
    <property type="match status" value="1"/>
</dbReference>
<protein>
    <submittedName>
        <fullName evidence="1">Anhydro-N-acetylmuramic acid kinase</fullName>
    </submittedName>
</protein>
<keyword evidence="1" id="KW-0808">Transferase</keyword>
<dbReference type="NCBIfam" id="NF007144">
    <property type="entry name" value="PRK09585.2-3"/>
    <property type="match status" value="1"/>
</dbReference>
<dbReference type="OrthoDB" id="9763949at2"/>
<dbReference type="Gene3D" id="3.30.420.40">
    <property type="match status" value="2"/>
</dbReference>
<evidence type="ECO:0000313" key="2">
    <source>
        <dbReference type="Proteomes" id="UP000239522"/>
    </source>
</evidence>
<reference evidence="1 2" key="1">
    <citation type="submission" date="2016-11" db="EMBL/GenBank/DDBJ databases">
        <title>Trade-off between light-utilization and light-protection in marine flavobacteria.</title>
        <authorList>
            <person name="Kumagai Y."/>
        </authorList>
    </citation>
    <scope>NUCLEOTIDE SEQUENCE [LARGE SCALE GENOMIC DNA]</scope>
    <source>
        <strain evidence="1 2">ATCC 700397</strain>
    </source>
</reference>
<dbReference type="AlphaFoldDB" id="A0A2S7KZF4"/>
<dbReference type="InterPro" id="IPR005338">
    <property type="entry name" value="Anhydro_N_Ac-Mur_kinase"/>
</dbReference>
<dbReference type="PANTHER" id="PTHR30605:SF0">
    <property type="entry name" value="ANHYDRO-N-ACETYLMURAMIC ACID KINASE"/>
    <property type="match status" value="1"/>
</dbReference>
<dbReference type="InterPro" id="IPR043129">
    <property type="entry name" value="ATPase_NBD"/>
</dbReference>
<keyword evidence="2" id="KW-1185">Reference proteome</keyword>
<dbReference type="GO" id="GO:0006040">
    <property type="term" value="P:amino sugar metabolic process"/>
    <property type="evidence" value="ECO:0007669"/>
    <property type="project" value="InterPro"/>
</dbReference>
<organism evidence="1 2">
    <name type="scientific">Polaribacter filamentus</name>
    <dbReference type="NCBI Taxonomy" id="53483"/>
    <lineage>
        <taxon>Bacteria</taxon>
        <taxon>Pseudomonadati</taxon>
        <taxon>Bacteroidota</taxon>
        <taxon>Flavobacteriia</taxon>
        <taxon>Flavobacteriales</taxon>
        <taxon>Flavobacteriaceae</taxon>
    </lineage>
</organism>
<dbReference type="GO" id="GO:0009254">
    <property type="term" value="P:peptidoglycan turnover"/>
    <property type="evidence" value="ECO:0007669"/>
    <property type="project" value="InterPro"/>
</dbReference>
<dbReference type="GO" id="GO:0016301">
    <property type="term" value="F:kinase activity"/>
    <property type="evidence" value="ECO:0007669"/>
    <property type="project" value="UniProtKB-KW"/>
</dbReference>
<dbReference type="RefSeq" id="WP_104810073.1">
    <property type="nucleotide sequence ID" value="NZ_MQUA01000013.1"/>
</dbReference>
<gene>
    <name evidence="1" type="ORF">BST83_12430</name>
</gene>
<proteinExistence type="predicted"/>
<dbReference type="GO" id="GO:0005524">
    <property type="term" value="F:ATP binding"/>
    <property type="evidence" value="ECO:0007669"/>
    <property type="project" value="InterPro"/>
</dbReference>
<accession>A0A2S7KZF4</accession>
<sequence length="354" mass="39448">MNKNEVFCIGLMSGTSLDGIDLVYVKFDKNRYKDFEIIFAETIAYTDVWKGDLQKGIHFSSDKLIKLNIAYGELLGKVLLDFIDKFQIQKIDFIASHGHTILHQPANGITLQIGDGQAIANITKQKVVCDFRTQDVQLGGQGAPLVPVGDALLFSDFDYCLNVGGFSNISFQKDDKRIAFDICPVNIVLNFYANKLGFDFDASGKIASQGKINEVLLVRLNSLPFYQQRPPKSLGLEWVQENIFPLIDSLETDVSSILRTFVVHVAMQISKIIYKNNSVLITGGGVFNSFLIENIAYYSKTKISLEGEKLINFKEALIFAFLGLLKLDNQVNCLKSVTGASKNHSSGEIFYPKL</sequence>
<evidence type="ECO:0000313" key="1">
    <source>
        <dbReference type="EMBL" id="PQB07868.1"/>
    </source>
</evidence>
<dbReference type="SUPFAM" id="SSF53067">
    <property type="entry name" value="Actin-like ATPase domain"/>
    <property type="match status" value="1"/>
</dbReference>
<dbReference type="PANTHER" id="PTHR30605">
    <property type="entry name" value="ANHYDRO-N-ACETYLMURAMIC ACID KINASE"/>
    <property type="match status" value="1"/>
</dbReference>
<dbReference type="GO" id="GO:0016773">
    <property type="term" value="F:phosphotransferase activity, alcohol group as acceptor"/>
    <property type="evidence" value="ECO:0007669"/>
    <property type="project" value="InterPro"/>
</dbReference>